<protein>
    <recommendedName>
        <fullName evidence="5">Regulator of phospholipase D SRF1</fullName>
    </recommendedName>
</protein>
<proteinExistence type="predicted"/>
<keyword evidence="2" id="KW-0472">Membrane</keyword>
<feature type="transmembrane region" description="Helical" evidence="2">
    <location>
        <begin position="235"/>
        <end position="253"/>
    </location>
</feature>
<feature type="region of interest" description="Disordered" evidence="1">
    <location>
        <begin position="1"/>
        <end position="55"/>
    </location>
</feature>
<dbReference type="PANTHER" id="PTHR36819">
    <property type="entry name" value="REGULATOR OF PHOSPHOLIPASE D SRF1"/>
    <property type="match status" value="1"/>
</dbReference>
<gene>
    <name evidence="3" type="ORF">MKZ38_008166</name>
</gene>
<dbReference type="AlphaFoldDB" id="A0AAD5RV61"/>
<evidence type="ECO:0000256" key="2">
    <source>
        <dbReference type="SAM" id="Phobius"/>
    </source>
</evidence>
<feature type="transmembrane region" description="Helical" evidence="2">
    <location>
        <begin position="273"/>
        <end position="291"/>
    </location>
</feature>
<accession>A0AAD5RV61</accession>
<evidence type="ECO:0000256" key="1">
    <source>
        <dbReference type="SAM" id="MobiDB-lite"/>
    </source>
</evidence>
<keyword evidence="2" id="KW-1133">Transmembrane helix</keyword>
<dbReference type="Proteomes" id="UP001201980">
    <property type="component" value="Unassembled WGS sequence"/>
</dbReference>
<feature type="compositionally biased region" description="Low complexity" evidence="1">
    <location>
        <begin position="1"/>
        <end position="26"/>
    </location>
</feature>
<evidence type="ECO:0000313" key="3">
    <source>
        <dbReference type="EMBL" id="KAJ2904381.1"/>
    </source>
</evidence>
<dbReference type="EMBL" id="JAKWBI020000055">
    <property type="protein sequence ID" value="KAJ2904381.1"/>
    <property type="molecule type" value="Genomic_DNA"/>
</dbReference>
<dbReference type="GO" id="GO:0071944">
    <property type="term" value="C:cell periphery"/>
    <property type="evidence" value="ECO:0007669"/>
    <property type="project" value="TreeGrafter"/>
</dbReference>
<feature type="region of interest" description="Disordered" evidence="1">
    <location>
        <begin position="70"/>
        <end position="130"/>
    </location>
</feature>
<reference evidence="3" key="1">
    <citation type="submission" date="2022-07" db="EMBL/GenBank/DDBJ databases">
        <title>Draft genome sequence of Zalerion maritima ATCC 34329, a (micro)plastics degrading marine fungus.</title>
        <authorList>
            <person name="Paco A."/>
            <person name="Goncalves M.F.M."/>
            <person name="Rocha-Santos T.A.P."/>
            <person name="Alves A."/>
        </authorList>
    </citation>
    <scope>NUCLEOTIDE SEQUENCE</scope>
    <source>
        <strain evidence="3">ATCC 34329</strain>
    </source>
</reference>
<evidence type="ECO:0000313" key="4">
    <source>
        <dbReference type="Proteomes" id="UP001201980"/>
    </source>
</evidence>
<dbReference type="InterPro" id="IPR037737">
    <property type="entry name" value="Srf1"/>
</dbReference>
<name>A0AAD5RV61_9PEZI</name>
<keyword evidence="2" id="KW-0812">Transmembrane</keyword>
<dbReference type="PANTHER" id="PTHR36819:SF1">
    <property type="entry name" value="REGULATOR OF PHOSPHOLIPASE D SRF1"/>
    <property type="match status" value="1"/>
</dbReference>
<sequence length="394" mass="44094">MVHPNGNANGTVNGNGSVNGNANGLGESSAHEPRGSLNSGSTIVDGRSHARIRQPRSLPPWISSYEERYGRPSEDQLELLSPPPQSRLPHHNSTPCEPQPHTTPPRRASRDGYIDWSTEMPSDEDGLKKKVSRKHMFKKGYARGRKWDHLRTAEPVIVTGHSPEPMARWKEFMQSSQYGRTGNEESHVVEPEYLNQLQPQFNQPFELPKPSKKPREKMTAAKFWKVLVQHPLVPLVFRLIVLVTSIVALALSVRIFELESQNTDDSAERTQSLVAIVIDCLAVPYIGYMTWDEYTGQPLGLRSASQKASLVLMDLFFIIFKASSTALSFEALVYHSAHDITLGHSRALAAFMFVGLAAWSFAFTVNVFRLVYKLDVSEDEIGARWMKSQESGLA</sequence>
<dbReference type="GO" id="GO:0000324">
    <property type="term" value="C:fungal-type vacuole"/>
    <property type="evidence" value="ECO:0007669"/>
    <property type="project" value="TreeGrafter"/>
</dbReference>
<feature type="transmembrane region" description="Helical" evidence="2">
    <location>
        <begin position="347"/>
        <end position="368"/>
    </location>
</feature>
<organism evidence="3 4">
    <name type="scientific">Zalerion maritima</name>
    <dbReference type="NCBI Taxonomy" id="339359"/>
    <lineage>
        <taxon>Eukaryota</taxon>
        <taxon>Fungi</taxon>
        <taxon>Dikarya</taxon>
        <taxon>Ascomycota</taxon>
        <taxon>Pezizomycotina</taxon>
        <taxon>Sordariomycetes</taxon>
        <taxon>Lulworthiomycetidae</taxon>
        <taxon>Lulworthiales</taxon>
        <taxon>Lulworthiaceae</taxon>
        <taxon>Zalerion</taxon>
    </lineage>
</organism>
<keyword evidence="4" id="KW-1185">Reference proteome</keyword>
<evidence type="ECO:0008006" key="5">
    <source>
        <dbReference type="Google" id="ProtNLM"/>
    </source>
</evidence>
<feature type="transmembrane region" description="Helical" evidence="2">
    <location>
        <begin position="311"/>
        <end position="335"/>
    </location>
</feature>
<comment type="caution">
    <text evidence="3">The sequence shown here is derived from an EMBL/GenBank/DDBJ whole genome shotgun (WGS) entry which is preliminary data.</text>
</comment>